<organism evidence="16 17">
    <name type="scientific">Arenimonas oryziterrae DSM 21050 = YC6267</name>
    <dbReference type="NCBI Taxonomy" id="1121015"/>
    <lineage>
        <taxon>Bacteria</taxon>
        <taxon>Pseudomonadati</taxon>
        <taxon>Pseudomonadota</taxon>
        <taxon>Gammaproteobacteria</taxon>
        <taxon>Lysobacterales</taxon>
        <taxon>Lysobacteraceae</taxon>
        <taxon>Arenimonas</taxon>
    </lineage>
</organism>
<keyword evidence="2" id="KW-0963">Cytoplasm</keyword>
<feature type="region of interest" description="Disordered" evidence="12">
    <location>
        <begin position="379"/>
        <end position="442"/>
    </location>
</feature>
<dbReference type="GO" id="GO:0005524">
    <property type="term" value="F:ATP binding"/>
    <property type="evidence" value="ECO:0007669"/>
    <property type="project" value="UniProtKB-KW"/>
</dbReference>
<keyword evidence="6 11" id="KW-0067">ATP-binding</keyword>
<dbReference type="GO" id="GO:0003676">
    <property type="term" value="F:nucleic acid binding"/>
    <property type="evidence" value="ECO:0007669"/>
    <property type="project" value="InterPro"/>
</dbReference>
<keyword evidence="3 11" id="KW-0547">Nucleotide-binding</keyword>
<dbReference type="GO" id="GO:0005829">
    <property type="term" value="C:cytosol"/>
    <property type="evidence" value="ECO:0007669"/>
    <property type="project" value="TreeGrafter"/>
</dbReference>
<proteinExistence type="inferred from homology"/>
<evidence type="ECO:0000256" key="4">
    <source>
        <dbReference type="ARBA" id="ARBA00022801"/>
    </source>
</evidence>
<feature type="domain" description="Helicase C-terminal" evidence="14">
    <location>
        <begin position="231"/>
        <end position="379"/>
    </location>
</feature>
<dbReference type="CDD" id="cd18787">
    <property type="entry name" value="SF2_C_DEAD"/>
    <property type="match status" value="1"/>
</dbReference>
<dbReference type="GO" id="GO:0009266">
    <property type="term" value="P:response to temperature stimulus"/>
    <property type="evidence" value="ECO:0007669"/>
    <property type="project" value="UniProtKB-ARBA"/>
</dbReference>
<evidence type="ECO:0000259" key="15">
    <source>
        <dbReference type="PROSITE" id="PS51195"/>
    </source>
</evidence>
<evidence type="ECO:0000313" key="16">
    <source>
        <dbReference type="EMBL" id="KFN44829.1"/>
    </source>
</evidence>
<dbReference type="InterPro" id="IPR014014">
    <property type="entry name" value="RNA_helicase_DEAD_Q_motif"/>
</dbReference>
<dbReference type="RefSeq" id="WP_022969000.1">
    <property type="nucleotide sequence ID" value="NZ_ATVD01000002.1"/>
</dbReference>
<comment type="caution">
    <text evidence="16">The sequence shown here is derived from an EMBL/GenBank/DDBJ whole genome shotgun (WGS) entry which is preliminary data.</text>
</comment>
<feature type="domain" description="DEAD-box RNA helicase Q" evidence="15">
    <location>
        <begin position="1"/>
        <end position="29"/>
    </location>
</feature>
<dbReference type="SMART" id="SM00490">
    <property type="entry name" value="HELICc"/>
    <property type="match status" value="1"/>
</dbReference>
<evidence type="ECO:0000256" key="10">
    <source>
        <dbReference type="PROSITE-ProRule" id="PRU00552"/>
    </source>
</evidence>
<feature type="short sequence motif" description="Q motif" evidence="10">
    <location>
        <begin position="1"/>
        <end position="29"/>
    </location>
</feature>
<dbReference type="Gene3D" id="3.40.50.300">
    <property type="entry name" value="P-loop containing nucleotide triphosphate hydrolases"/>
    <property type="match status" value="2"/>
</dbReference>
<dbReference type="SMART" id="SM00487">
    <property type="entry name" value="DEXDc"/>
    <property type="match status" value="1"/>
</dbReference>
<dbReference type="GO" id="GO:0016787">
    <property type="term" value="F:hydrolase activity"/>
    <property type="evidence" value="ECO:0007669"/>
    <property type="project" value="UniProtKB-KW"/>
</dbReference>
<gene>
    <name evidence="16" type="ORF">N789_02095</name>
</gene>
<keyword evidence="17" id="KW-1185">Reference proteome</keyword>
<evidence type="ECO:0000256" key="8">
    <source>
        <dbReference type="ARBA" id="ARBA00047984"/>
    </source>
</evidence>
<evidence type="ECO:0000259" key="14">
    <source>
        <dbReference type="PROSITE" id="PS51194"/>
    </source>
</evidence>
<keyword evidence="5 11" id="KW-0347">Helicase</keyword>
<dbReference type="EMBL" id="AVCI01000001">
    <property type="protein sequence ID" value="KFN44829.1"/>
    <property type="molecule type" value="Genomic_DNA"/>
</dbReference>
<dbReference type="PROSITE" id="PS51195">
    <property type="entry name" value="Q_MOTIF"/>
    <property type="match status" value="1"/>
</dbReference>
<dbReference type="InterPro" id="IPR001650">
    <property type="entry name" value="Helicase_C-like"/>
</dbReference>
<dbReference type="OrthoDB" id="9805696at2"/>
<dbReference type="Proteomes" id="UP000029385">
    <property type="component" value="Unassembled WGS sequence"/>
</dbReference>
<evidence type="ECO:0000256" key="7">
    <source>
        <dbReference type="ARBA" id="ARBA00038437"/>
    </source>
</evidence>
<evidence type="ECO:0000256" key="5">
    <source>
        <dbReference type="ARBA" id="ARBA00022806"/>
    </source>
</evidence>
<comment type="catalytic activity">
    <reaction evidence="8">
        <text>ATP + H2O = ADP + phosphate + H(+)</text>
        <dbReference type="Rhea" id="RHEA:13065"/>
        <dbReference type="ChEBI" id="CHEBI:15377"/>
        <dbReference type="ChEBI" id="CHEBI:15378"/>
        <dbReference type="ChEBI" id="CHEBI:30616"/>
        <dbReference type="ChEBI" id="CHEBI:43474"/>
        <dbReference type="ChEBI" id="CHEBI:456216"/>
        <dbReference type="EC" id="3.6.4.13"/>
    </reaction>
</comment>
<evidence type="ECO:0000256" key="6">
    <source>
        <dbReference type="ARBA" id="ARBA00022840"/>
    </source>
</evidence>
<dbReference type="PANTHER" id="PTHR47959:SF13">
    <property type="entry name" value="ATP-DEPENDENT RNA HELICASE RHLE"/>
    <property type="match status" value="1"/>
</dbReference>
<name>A0A091B1N7_9GAMM</name>
<comment type="similarity">
    <text evidence="7 11">Belongs to the DEAD box helicase family.</text>
</comment>
<dbReference type="PANTHER" id="PTHR47959">
    <property type="entry name" value="ATP-DEPENDENT RNA HELICASE RHLE-RELATED"/>
    <property type="match status" value="1"/>
</dbReference>
<dbReference type="SUPFAM" id="SSF52540">
    <property type="entry name" value="P-loop containing nucleoside triphosphate hydrolases"/>
    <property type="match status" value="1"/>
</dbReference>
<evidence type="ECO:0000256" key="11">
    <source>
        <dbReference type="RuleBase" id="RU000492"/>
    </source>
</evidence>
<dbReference type="STRING" id="1121015.GCA_000420545_01364"/>
<dbReference type="InterPro" id="IPR044742">
    <property type="entry name" value="DEAD/DEAH_RhlB"/>
</dbReference>
<dbReference type="AlphaFoldDB" id="A0A091B1N7"/>
<dbReference type="Pfam" id="PF00270">
    <property type="entry name" value="DEAD"/>
    <property type="match status" value="1"/>
</dbReference>
<dbReference type="FunFam" id="3.40.50.300:FF:000468">
    <property type="entry name" value="ATP-dependent RNA helicase RhlE"/>
    <property type="match status" value="1"/>
</dbReference>
<dbReference type="eggNOG" id="COG0513">
    <property type="taxonomic scope" value="Bacteria"/>
</dbReference>
<feature type="compositionally biased region" description="Basic and acidic residues" evidence="12">
    <location>
        <begin position="423"/>
        <end position="432"/>
    </location>
</feature>
<dbReference type="PATRIC" id="fig|1121015.4.peg.414"/>
<dbReference type="FunFam" id="3.40.50.300:FF:000108">
    <property type="entry name" value="ATP-dependent RNA helicase RhlE"/>
    <property type="match status" value="1"/>
</dbReference>
<reference evidence="16 17" key="1">
    <citation type="submission" date="2013-09" db="EMBL/GenBank/DDBJ databases">
        <title>Genome sequencing of Arenimonas oryziterrae.</title>
        <authorList>
            <person name="Chen F."/>
            <person name="Wang G."/>
        </authorList>
    </citation>
    <scope>NUCLEOTIDE SEQUENCE [LARGE SCALE GENOMIC DNA]</scope>
    <source>
        <strain evidence="16 17">YC6267</strain>
    </source>
</reference>
<sequence>MSFESLGLSPALVRVLSEIGYTQPTPIQAEAIPLALARHDLLGGAQTGTGKTAAFSLPLLQRLSETAPAFGGPRRIRALVLTPTRELAHQVHESLRTYGKHLRLNSTVIYGGAGMNPQLDALRRGVDILVATPGRLIDHLERGSVKLGDVEVLVLDEADRMLDMGFLPAIKRILNKLPATRQTMLFSATFEEAIKKLALEFMRNPRQVQVETQNKVANTVTHRAHPVDGARKRDLLIDILSQRWQEQILVFGKTKHGCNRLSEQLEKAGITSVAIHGNKSQSQRLKALADFKSGKARVLVATDVAARGLDIPLLPLVINFDLPMVAEDYVHRIGRTGRAGASGEAISLVSPDEGGLLRAIHRVLKADIEMVEVEGYKPSRGIRMGNDNASAGRPAGQRPPSRQRRPHADQAPRHAHAGAKAHPAADRRERRSVNAPRAPRGL</sequence>
<evidence type="ECO:0000256" key="1">
    <source>
        <dbReference type="ARBA" id="ARBA00012552"/>
    </source>
</evidence>
<evidence type="ECO:0000256" key="3">
    <source>
        <dbReference type="ARBA" id="ARBA00022741"/>
    </source>
</evidence>
<evidence type="ECO:0000256" key="2">
    <source>
        <dbReference type="ARBA" id="ARBA00022490"/>
    </source>
</evidence>
<dbReference type="GO" id="GO:0042255">
    <property type="term" value="P:ribosome assembly"/>
    <property type="evidence" value="ECO:0007669"/>
    <property type="project" value="UniProtKB-ARBA"/>
</dbReference>
<protein>
    <recommendedName>
        <fullName evidence="9">DEAD-box ATP-dependent RNA helicase RhpA</fullName>
        <ecNumber evidence="1">3.6.4.13</ecNumber>
    </recommendedName>
</protein>
<dbReference type="InterPro" id="IPR011545">
    <property type="entry name" value="DEAD/DEAH_box_helicase_dom"/>
</dbReference>
<dbReference type="InterPro" id="IPR000629">
    <property type="entry name" value="RNA-helicase_DEAD-box_CS"/>
</dbReference>
<dbReference type="Pfam" id="PF00271">
    <property type="entry name" value="Helicase_C"/>
    <property type="match status" value="1"/>
</dbReference>
<dbReference type="PROSITE" id="PS51194">
    <property type="entry name" value="HELICASE_CTER"/>
    <property type="match status" value="1"/>
</dbReference>
<dbReference type="PROSITE" id="PS00039">
    <property type="entry name" value="DEAD_ATP_HELICASE"/>
    <property type="match status" value="1"/>
</dbReference>
<dbReference type="CDD" id="cd00268">
    <property type="entry name" value="DEADc"/>
    <property type="match status" value="1"/>
</dbReference>
<accession>A0A091B1N7</accession>
<dbReference type="InterPro" id="IPR027417">
    <property type="entry name" value="P-loop_NTPase"/>
</dbReference>
<dbReference type="InterPro" id="IPR050079">
    <property type="entry name" value="DEAD_box_RNA_helicase"/>
</dbReference>
<dbReference type="InterPro" id="IPR014001">
    <property type="entry name" value="Helicase_ATP-bd"/>
</dbReference>
<evidence type="ECO:0000256" key="12">
    <source>
        <dbReference type="SAM" id="MobiDB-lite"/>
    </source>
</evidence>
<dbReference type="EC" id="3.6.4.13" evidence="1"/>
<dbReference type="GO" id="GO:0003724">
    <property type="term" value="F:RNA helicase activity"/>
    <property type="evidence" value="ECO:0007669"/>
    <property type="project" value="UniProtKB-EC"/>
</dbReference>
<keyword evidence="4 11" id="KW-0378">Hydrolase</keyword>
<evidence type="ECO:0000259" key="13">
    <source>
        <dbReference type="PROSITE" id="PS51192"/>
    </source>
</evidence>
<evidence type="ECO:0000313" key="17">
    <source>
        <dbReference type="Proteomes" id="UP000029385"/>
    </source>
</evidence>
<dbReference type="PROSITE" id="PS51192">
    <property type="entry name" value="HELICASE_ATP_BIND_1"/>
    <property type="match status" value="1"/>
</dbReference>
<feature type="domain" description="Helicase ATP-binding" evidence="13">
    <location>
        <begin position="32"/>
        <end position="208"/>
    </location>
</feature>
<evidence type="ECO:0000256" key="9">
    <source>
        <dbReference type="ARBA" id="ARBA00074363"/>
    </source>
</evidence>